<evidence type="ECO:0000256" key="1">
    <source>
        <dbReference type="SAM" id="MobiDB-lite"/>
    </source>
</evidence>
<keyword evidence="3" id="KW-1185">Reference proteome</keyword>
<evidence type="ECO:0000313" key="3">
    <source>
        <dbReference type="Proteomes" id="UP001159427"/>
    </source>
</evidence>
<dbReference type="Proteomes" id="UP001159427">
    <property type="component" value="Unassembled WGS sequence"/>
</dbReference>
<feature type="region of interest" description="Disordered" evidence="1">
    <location>
        <begin position="55"/>
        <end position="97"/>
    </location>
</feature>
<reference evidence="2 3" key="1">
    <citation type="submission" date="2022-05" db="EMBL/GenBank/DDBJ databases">
        <authorList>
            <consortium name="Genoscope - CEA"/>
            <person name="William W."/>
        </authorList>
    </citation>
    <scope>NUCLEOTIDE SEQUENCE [LARGE SCALE GENOMIC DNA]</scope>
</reference>
<feature type="compositionally biased region" description="Polar residues" evidence="1">
    <location>
        <begin position="58"/>
        <end position="69"/>
    </location>
</feature>
<accession>A0ABN8SZY1</accession>
<gene>
    <name evidence="2" type="ORF">PEVE_00031110</name>
</gene>
<comment type="caution">
    <text evidence="2">The sequence shown here is derived from an EMBL/GenBank/DDBJ whole genome shotgun (WGS) entry which is preliminary data.</text>
</comment>
<sequence>MKPGKEEPVSLLSKNTAKTLLVRNAIDATTLSKETRQIQKQRNSEQRLFLKKREHMLQRQSSLRESSPNLRRKSDESNKQQRLLSASSFLSADDERPMSALSRSSTLSSLSSSSSLAVSLPDIFAASQWKTGTNRMSEVAKRHWKGEKKSVSQEESCPINDDWMELRQCRYLRQALN</sequence>
<name>A0ABN8SZY1_9CNID</name>
<protein>
    <submittedName>
        <fullName evidence="2">Uncharacterized protein</fullName>
    </submittedName>
</protein>
<proteinExistence type="predicted"/>
<evidence type="ECO:0000313" key="2">
    <source>
        <dbReference type="EMBL" id="CAH3195794.1"/>
    </source>
</evidence>
<organism evidence="2 3">
    <name type="scientific">Porites evermanni</name>
    <dbReference type="NCBI Taxonomy" id="104178"/>
    <lineage>
        <taxon>Eukaryota</taxon>
        <taxon>Metazoa</taxon>
        <taxon>Cnidaria</taxon>
        <taxon>Anthozoa</taxon>
        <taxon>Hexacorallia</taxon>
        <taxon>Scleractinia</taxon>
        <taxon>Fungiina</taxon>
        <taxon>Poritidae</taxon>
        <taxon>Porites</taxon>
    </lineage>
</organism>
<dbReference type="EMBL" id="CALNXI010004429">
    <property type="protein sequence ID" value="CAH3195794.1"/>
    <property type="molecule type" value="Genomic_DNA"/>
</dbReference>